<dbReference type="PANTHER" id="PTHR16305">
    <property type="entry name" value="TESTICULAR SOLUBLE ADENYLYL CYCLASE"/>
    <property type="match status" value="1"/>
</dbReference>
<evidence type="ECO:0000256" key="1">
    <source>
        <dbReference type="ARBA" id="ARBA00022741"/>
    </source>
</evidence>
<protein>
    <recommendedName>
        <fullName evidence="6">Orc1-like AAA ATPase domain-containing protein</fullName>
    </recommendedName>
</protein>
<dbReference type="GO" id="GO:0004016">
    <property type="term" value="F:adenylate cyclase activity"/>
    <property type="evidence" value="ECO:0007669"/>
    <property type="project" value="TreeGrafter"/>
</dbReference>
<dbReference type="GO" id="GO:0005524">
    <property type="term" value="F:ATP binding"/>
    <property type="evidence" value="ECO:0007669"/>
    <property type="project" value="UniProtKB-KW"/>
</dbReference>
<reference evidence="4" key="1">
    <citation type="submission" date="2020-12" db="EMBL/GenBank/DDBJ databases">
        <title>Metabolic potential, ecology and presence of endohyphal bacteria is reflected in genomic diversity of Mucoromycotina.</title>
        <authorList>
            <person name="Muszewska A."/>
            <person name="Okrasinska A."/>
            <person name="Steczkiewicz K."/>
            <person name="Drgas O."/>
            <person name="Orlowska M."/>
            <person name="Perlinska-Lenart U."/>
            <person name="Aleksandrzak-Piekarczyk T."/>
            <person name="Szatraj K."/>
            <person name="Zielenkiewicz U."/>
            <person name="Pilsyk S."/>
            <person name="Malc E."/>
            <person name="Mieczkowski P."/>
            <person name="Kruszewska J.S."/>
            <person name="Biernat P."/>
            <person name="Pawlowska J."/>
        </authorList>
    </citation>
    <scope>NUCLEOTIDE SEQUENCE</scope>
    <source>
        <strain evidence="4">WA0000051536</strain>
    </source>
</reference>
<dbReference type="PANTHER" id="PTHR16305:SF28">
    <property type="entry name" value="GUANYLATE CYCLASE DOMAIN-CONTAINING PROTEIN"/>
    <property type="match status" value="1"/>
</dbReference>
<evidence type="ECO:0000313" key="4">
    <source>
        <dbReference type="EMBL" id="KAG2182773.1"/>
    </source>
</evidence>
<accession>A0A8H7PZS9</accession>
<dbReference type="Proteomes" id="UP000612746">
    <property type="component" value="Unassembled WGS sequence"/>
</dbReference>
<feature type="region of interest" description="Disordered" evidence="3">
    <location>
        <begin position="52"/>
        <end position="96"/>
    </location>
</feature>
<gene>
    <name evidence="4" type="ORF">INT44_005753</name>
</gene>
<evidence type="ECO:0000313" key="5">
    <source>
        <dbReference type="Proteomes" id="UP000612746"/>
    </source>
</evidence>
<dbReference type="EMBL" id="JAEPRA010000007">
    <property type="protein sequence ID" value="KAG2182773.1"/>
    <property type="molecule type" value="Genomic_DNA"/>
</dbReference>
<name>A0A8H7PZS9_9FUNG</name>
<evidence type="ECO:0000256" key="2">
    <source>
        <dbReference type="ARBA" id="ARBA00022840"/>
    </source>
</evidence>
<feature type="compositionally biased region" description="Polar residues" evidence="3">
    <location>
        <begin position="1078"/>
        <end position="1095"/>
    </location>
</feature>
<keyword evidence="5" id="KW-1185">Reference proteome</keyword>
<keyword evidence="2" id="KW-0067">ATP-binding</keyword>
<sequence length="1123" mass="128146">MDFYLTYPSLSKPVEKGTKFYMLKNILLGLFDVLESDKIPVSKQVRSIQGLNDNMSSTSSTTSRHLSYATNSMSQSTTPTPSRQDNPPSFLPLTPLPTKESTLVSLSRSQSISMPSPHANGTDRYKIKSIYSNTTPNSTNVRNEVTTELVDLVLKCLRKIGEDESFLPLFKGVFTALSEVDENRLTRKLDGRGRDILFSGLIVRMIRYLTEYVSIMIICDDVQWADSASIRVLETIHDACPRALMMLATRPIKDYNVTFIKELASFGSCAQITLNGLNGEEIGEIIINTFQSGIKRVSPEIIRVIQNRTGGNPLYVKNMAIVLKDFNHVTLVEGELVPSSNKFDLEDLLGNFDYKRIIKMQFDRLHVDYQEFLTIASCLDQSFGLSEIQAVIKPKNSIFQSTDNDIIRHTIKKYDVYNFLLEISGTNIMDKYQDAFSFAHVTIPQSIYDMAPYEKRISLHKALARYYESKLTRDNYPQLLAKVTRHYLETDWHGKQLYYLEALADLNMRSYFLAEATSNLERMVKILDENEQLADEFGRMHRSDIYRMLGICLTMRTKLEEGEHYLFLALQCLDSPWPRSDLEFGIKFWRNRFVQYRHRKYVRVTMIVKPLKERKAQAAQRIVEIMAQLSNIYFYTGKGRDFIYSCLIGLNACERLRDTGPNYSLFLARFALVCWLNDQKENSIFYITKALQQMEEKADAGTFTICAFLCFAAGKFENAHNLLYQSIQVVKVFGVVTDCQAFYRSVGLAVTMRIFEGTLDQSPAELALLKQMADTAHMNGDYEAEIWLSVYHICNGIVVDRIRDCEPFVVLVEAHIKQAADYNKIAMHGALIAYYARAGRHDLAKRNIRYLNNILPTLTVTANIFPIFGLILATMGFYEMIEDNQASLLGGSDQQSFEKFINGIASLNRAFQQVKFWEFTQPCLFLARALPYISTGRTVEGFLVLRHGIMDMHFIDEVRFLKAYYWSKLGKYAFTPEDRTEWTRRAEEEFKEIEIPPDAYCNPNPGEDLMLDFLRRHSSATTARSRMPSNGENQPRYDSFESNTAVVTREASDCGTHTLNNDTIGLTVTDWDEGSNIPDGNSSDMGEGSQKSGSVTHEEVRCDYNKSPSEMERNGKVVGVNVT</sequence>
<proteinExistence type="predicted"/>
<evidence type="ECO:0000256" key="3">
    <source>
        <dbReference type="SAM" id="MobiDB-lite"/>
    </source>
</evidence>
<comment type="caution">
    <text evidence="4">The sequence shown here is derived from an EMBL/GenBank/DDBJ whole genome shotgun (WGS) entry which is preliminary data.</text>
</comment>
<dbReference type="Gene3D" id="1.25.40.10">
    <property type="entry name" value="Tetratricopeptide repeat domain"/>
    <property type="match status" value="1"/>
</dbReference>
<keyword evidence="1" id="KW-0547">Nucleotide-binding</keyword>
<dbReference type="AlphaFoldDB" id="A0A8H7PZS9"/>
<evidence type="ECO:0008006" key="6">
    <source>
        <dbReference type="Google" id="ProtNLM"/>
    </source>
</evidence>
<dbReference type="SUPFAM" id="SSF52540">
    <property type="entry name" value="P-loop containing nucleoside triphosphate hydrolases"/>
    <property type="match status" value="1"/>
</dbReference>
<dbReference type="GO" id="GO:0005737">
    <property type="term" value="C:cytoplasm"/>
    <property type="evidence" value="ECO:0007669"/>
    <property type="project" value="TreeGrafter"/>
</dbReference>
<feature type="region of interest" description="Disordered" evidence="3">
    <location>
        <begin position="1068"/>
        <end position="1114"/>
    </location>
</feature>
<dbReference type="InterPro" id="IPR027417">
    <property type="entry name" value="P-loop_NTPase"/>
</dbReference>
<feature type="compositionally biased region" description="Basic and acidic residues" evidence="3">
    <location>
        <begin position="1096"/>
        <end position="1114"/>
    </location>
</feature>
<feature type="compositionally biased region" description="Polar residues" evidence="3">
    <location>
        <begin position="64"/>
        <end position="87"/>
    </location>
</feature>
<dbReference type="InterPro" id="IPR011990">
    <property type="entry name" value="TPR-like_helical_dom_sf"/>
</dbReference>
<organism evidence="4 5">
    <name type="scientific">Umbelopsis vinacea</name>
    <dbReference type="NCBI Taxonomy" id="44442"/>
    <lineage>
        <taxon>Eukaryota</taxon>
        <taxon>Fungi</taxon>
        <taxon>Fungi incertae sedis</taxon>
        <taxon>Mucoromycota</taxon>
        <taxon>Mucoromycotina</taxon>
        <taxon>Umbelopsidomycetes</taxon>
        <taxon>Umbelopsidales</taxon>
        <taxon>Umbelopsidaceae</taxon>
        <taxon>Umbelopsis</taxon>
    </lineage>
</organism>
<dbReference type="OrthoDB" id="194468at2759"/>